<feature type="compositionally biased region" description="Polar residues" evidence="1">
    <location>
        <begin position="164"/>
        <end position="193"/>
    </location>
</feature>
<feature type="compositionally biased region" description="Polar residues" evidence="1">
    <location>
        <begin position="40"/>
        <end position="58"/>
    </location>
</feature>
<feature type="region of interest" description="Disordered" evidence="1">
    <location>
        <begin position="164"/>
        <end position="241"/>
    </location>
</feature>
<keyword evidence="2" id="KW-0812">Transmembrane</keyword>
<gene>
    <name evidence="3" type="ORF">BESB_016610</name>
</gene>
<dbReference type="KEGG" id="bbes:BESB_016610"/>
<dbReference type="EMBL" id="NWUJ01000011">
    <property type="protein sequence ID" value="PFH32343.1"/>
    <property type="molecule type" value="Genomic_DNA"/>
</dbReference>
<accession>A0A2A9M9J5</accession>
<keyword evidence="2" id="KW-1133">Transmembrane helix</keyword>
<evidence type="ECO:0008006" key="5">
    <source>
        <dbReference type="Google" id="ProtNLM"/>
    </source>
</evidence>
<organism evidence="3 4">
    <name type="scientific">Besnoitia besnoiti</name>
    <name type="common">Apicomplexan protozoan</name>
    <dbReference type="NCBI Taxonomy" id="94643"/>
    <lineage>
        <taxon>Eukaryota</taxon>
        <taxon>Sar</taxon>
        <taxon>Alveolata</taxon>
        <taxon>Apicomplexa</taxon>
        <taxon>Conoidasida</taxon>
        <taxon>Coccidia</taxon>
        <taxon>Eucoccidiorida</taxon>
        <taxon>Eimeriorina</taxon>
        <taxon>Sarcocystidae</taxon>
        <taxon>Besnoitia</taxon>
    </lineage>
</organism>
<evidence type="ECO:0000256" key="1">
    <source>
        <dbReference type="SAM" id="MobiDB-lite"/>
    </source>
</evidence>
<feature type="region of interest" description="Disordered" evidence="1">
    <location>
        <begin position="1"/>
        <end position="69"/>
    </location>
</feature>
<comment type="caution">
    <text evidence="3">The sequence shown here is derived from an EMBL/GenBank/DDBJ whole genome shotgun (WGS) entry which is preliminary data.</text>
</comment>
<feature type="region of interest" description="Disordered" evidence="1">
    <location>
        <begin position="445"/>
        <end position="505"/>
    </location>
</feature>
<dbReference type="GeneID" id="40306722"/>
<evidence type="ECO:0000313" key="3">
    <source>
        <dbReference type="EMBL" id="PFH32343.1"/>
    </source>
</evidence>
<proteinExistence type="predicted"/>
<sequence length="736" mass="79907">MGAGAAFARRLSSVSGSPTGIVPFAPLPPADSPELETFENAENSFPQQEAPAGTSSRAAEQPEPRQGVSATTLLARRTLEEMSSVGKGIGLYLHGIIFRGQIIWQKSVLDKIKANLDVLNFVERFQPQFAPSRRELLEELDMWQDTMQRVTQEQQALLLSRQQPPDLLSSPSQTADASGSAVPQSPGSQQIQPETMRGESPSYQQLPQDMPFRFGEPGGFVALSDEEKPGQPTAAAPHQDPAALVEREEHSMMTTGGLRPASAPAVAQSNTAEVGQNGLTATQEIDLPLLHRAQSLPFPEVAHHDGGVPAALTISEEGLKDASRCYSFIPDMEAHPQELEVSPESIADAPGDAHGKKIVASFSERHNENNVVGSEGSTTLLRGHSLDEATPRRAIEEPEVIHARRWDSPEKRIFLSCVETHTDARAPSFHDGAPAAPVAGVTLGKQQTQAGGGNEPHLAQDVDGTRVPLGQDDGSRVVPSPLGRAASGGTPDGLADTPRGHETASMHATAPHDLAPRFYGAPDTGYASSVAAAKTYPDGGPSFYGQRILMPTRVAAEVRSLDLYLSMFQGTFQKCGSLLSRALLEDDSRELTWFFHHVLPVLIFINRIWVLVLTSQHRRGVRTPASTERQLQKVRSIVFDIRIVDEAFLHAIQSKDDGAVAENRGFEPLVSQEYRKPKVRGRSQKSKKDKARVEGTRVGAAIEFAKTQLSTPWVVGLLTFASLVGLDHYGWNWYYY</sequence>
<dbReference type="VEuPathDB" id="ToxoDB:BESB_016610"/>
<evidence type="ECO:0000256" key="2">
    <source>
        <dbReference type="SAM" id="Phobius"/>
    </source>
</evidence>
<dbReference type="OrthoDB" id="331277at2759"/>
<keyword evidence="2" id="KW-0472">Membrane</keyword>
<keyword evidence="4" id="KW-1185">Reference proteome</keyword>
<evidence type="ECO:0000313" key="4">
    <source>
        <dbReference type="Proteomes" id="UP000224006"/>
    </source>
</evidence>
<dbReference type="RefSeq" id="XP_029216352.1">
    <property type="nucleotide sequence ID" value="XM_029360376.1"/>
</dbReference>
<reference evidence="3 4" key="1">
    <citation type="submission" date="2017-09" db="EMBL/GenBank/DDBJ databases">
        <title>Genome sequencing of Besnoitia besnoiti strain Bb-Ger1.</title>
        <authorList>
            <person name="Schares G."/>
            <person name="Venepally P."/>
            <person name="Lorenzi H.A."/>
        </authorList>
    </citation>
    <scope>NUCLEOTIDE SEQUENCE [LARGE SCALE GENOMIC DNA]</scope>
    <source>
        <strain evidence="3 4">Bb-Ger1</strain>
    </source>
</reference>
<name>A0A2A9M9J5_BESBE</name>
<dbReference type="AlphaFoldDB" id="A0A2A9M9J5"/>
<protein>
    <recommendedName>
        <fullName evidence="5">Transmembrane protein</fullName>
    </recommendedName>
</protein>
<dbReference type="Proteomes" id="UP000224006">
    <property type="component" value="Chromosome X"/>
</dbReference>
<feature type="transmembrane region" description="Helical" evidence="2">
    <location>
        <begin position="593"/>
        <end position="613"/>
    </location>
</feature>